<dbReference type="Proteomes" id="UP000675781">
    <property type="component" value="Unassembled WGS sequence"/>
</dbReference>
<feature type="region of interest" description="Disordered" evidence="1">
    <location>
        <begin position="204"/>
        <end position="298"/>
    </location>
</feature>
<dbReference type="AlphaFoldDB" id="A0A941EMN4"/>
<evidence type="ECO:0000256" key="1">
    <source>
        <dbReference type="SAM" id="MobiDB-lite"/>
    </source>
</evidence>
<sequence>MDAFGLTQRPEVRAWPFVASVGLRTVTLRWAFGSLSTIPEPEAPWRAGHDARVWIADRAELGAQDAAAGGNGDGDGDRDGGNATLAVGWFEETVVFLSTSRAPGPIVVSGAVGQDTTLLRELIAGQSGDPEAQAPDDGGPHGAWWPVEVDRDAIMLLGLAIARMFTAEQARLACELMQGTGTAAEGRSRRTTVVEHAAETVEQVEQIPQETRDARPEDVGGAATSAPVTAPVPETVPAPAPVPVSVPEPMDAGTSVPAPAAAPAAAPAPAPAPAPAEDDLDDWAAGFAVSSAEETAHH</sequence>
<organism evidence="2 3">
    <name type="scientific">Actinospica durhamensis</name>
    <dbReference type="NCBI Taxonomy" id="1508375"/>
    <lineage>
        <taxon>Bacteria</taxon>
        <taxon>Bacillati</taxon>
        <taxon>Actinomycetota</taxon>
        <taxon>Actinomycetes</taxon>
        <taxon>Catenulisporales</taxon>
        <taxon>Actinospicaceae</taxon>
        <taxon>Actinospica</taxon>
    </lineage>
</organism>
<dbReference type="RefSeq" id="WP_212526353.1">
    <property type="nucleotide sequence ID" value="NZ_JAGSOG010000003.1"/>
</dbReference>
<comment type="caution">
    <text evidence="2">The sequence shown here is derived from an EMBL/GenBank/DDBJ whole genome shotgun (WGS) entry which is preliminary data.</text>
</comment>
<protein>
    <submittedName>
        <fullName evidence="2">Uncharacterized protein</fullName>
    </submittedName>
</protein>
<accession>A0A941EMN4</accession>
<feature type="compositionally biased region" description="Pro residues" evidence="1">
    <location>
        <begin position="234"/>
        <end position="246"/>
    </location>
</feature>
<dbReference type="EMBL" id="JAGSOG010000003">
    <property type="protein sequence ID" value="MBR7831819.1"/>
    <property type="molecule type" value="Genomic_DNA"/>
</dbReference>
<keyword evidence="3" id="KW-1185">Reference proteome</keyword>
<name>A0A941EMN4_9ACTN</name>
<feature type="compositionally biased region" description="Low complexity" evidence="1">
    <location>
        <begin position="222"/>
        <end position="233"/>
    </location>
</feature>
<gene>
    <name evidence="2" type="ORF">KDL01_01020</name>
</gene>
<evidence type="ECO:0000313" key="2">
    <source>
        <dbReference type="EMBL" id="MBR7831819.1"/>
    </source>
</evidence>
<reference evidence="2" key="1">
    <citation type="submission" date="2021-04" db="EMBL/GenBank/DDBJ databases">
        <title>Genome based classification of Actinospica acidithermotolerans sp. nov., an actinobacterium isolated from an Indonesian hot spring.</title>
        <authorList>
            <person name="Kusuma A.B."/>
            <person name="Putra K.E."/>
            <person name="Nafisah S."/>
            <person name="Loh J."/>
            <person name="Nouioui I."/>
            <person name="Goodfellow M."/>
        </authorList>
    </citation>
    <scope>NUCLEOTIDE SEQUENCE</scope>
    <source>
        <strain evidence="2">CSCA 57</strain>
    </source>
</reference>
<evidence type="ECO:0000313" key="3">
    <source>
        <dbReference type="Proteomes" id="UP000675781"/>
    </source>
</evidence>
<proteinExistence type="predicted"/>